<gene>
    <name evidence="1" type="ORF">MNOR_LOCUS6703</name>
</gene>
<dbReference type="Proteomes" id="UP001497623">
    <property type="component" value="Unassembled WGS sequence"/>
</dbReference>
<evidence type="ECO:0000313" key="1">
    <source>
        <dbReference type="EMBL" id="CAL4067755.1"/>
    </source>
</evidence>
<comment type="caution">
    <text evidence="1">The sequence shown here is derived from an EMBL/GenBank/DDBJ whole genome shotgun (WGS) entry which is preliminary data.</text>
</comment>
<sequence>SYCSAGEQTLCTINLQSNNGVMKVLQGFLMLFILHGSSSIICYHCDNYNPSTIIYDTDCGNDNYDGNLKIDDRRDSCAIRIQDGNLVYRYPENGGTDGDCVYGAWGDVVGCICTSELCNNHLCEHCTGP</sequence>
<accession>A0AAV2Q3V5</accession>
<protein>
    <recommendedName>
        <fullName evidence="3">Protein sleepless</fullName>
    </recommendedName>
</protein>
<keyword evidence="2" id="KW-1185">Reference proteome</keyword>
<proteinExistence type="predicted"/>
<evidence type="ECO:0000313" key="2">
    <source>
        <dbReference type="Proteomes" id="UP001497623"/>
    </source>
</evidence>
<dbReference type="AlphaFoldDB" id="A0AAV2Q3V5"/>
<name>A0AAV2Q3V5_MEGNR</name>
<dbReference type="EMBL" id="CAXKWB010002810">
    <property type="protein sequence ID" value="CAL4067755.1"/>
    <property type="molecule type" value="Genomic_DNA"/>
</dbReference>
<reference evidence="1 2" key="1">
    <citation type="submission" date="2024-05" db="EMBL/GenBank/DDBJ databases">
        <authorList>
            <person name="Wallberg A."/>
        </authorList>
    </citation>
    <scope>NUCLEOTIDE SEQUENCE [LARGE SCALE GENOMIC DNA]</scope>
</reference>
<organism evidence="1 2">
    <name type="scientific">Meganyctiphanes norvegica</name>
    <name type="common">Northern krill</name>
    <name type="synonym">Thysanopoda norvegica</name>
    <dbReference type="NCBI Taxonomy" id="48144"/>
    <lineage>
        <taxon>Eukaryota</taxon>
        <taxon>Metazoa</taxon>
        <taxon>Ecdysozoa</taxon>
        <taxon>Arthropoda</taxon>
        <taxon>Crustacea</taxon>
        <taxon>Multicrustacea</taxon>
        <taxon>Malacostraca</taxon>
        <taxon>Eumalacostraca</taxon>
        <taxon>Eucarida</taxon>
        <taxon>Euphausiacea</taxon>
        <taxon>Euphausiidae</taxon>
        <taxon>Meganyctiphanes</taxon>
    </lineage>
</organism>
<feature type="non-terminal residue" evidence="1">
    <location>
        <position position="1"/>
    </location>
</feature>
<evidence type="ECO:0008006" key="3">
    <source>
        <dbReference type="Google" id="ProtNLM"/>
    </source>
</evidence>